<dbReference type="Proteomes" id="UP000007305">
    <property type="component" value="Chromosome 9"/>
</dbReference>
<evidence type="ECO:0000313" key="2">
    <source>
        <dbReference type="Proteomes" id="UP000007305"/>
    </source>
</evidence>
<dbReference type="Gramene" id="Zm00001eb378060_T002">
    <property type="protein sequence ID" value="Zm00001eb378060_P002"/>
    <property type="gene ID" value="Zm00001eb378060"/>
</dbReference>
<reference evidence="2" key="1">
    <citation type="journal article" date="2009" name="Science">
        <title>The B73 maize genome: complexity, diversity, and dynamics.</title>
        <authorList>
            <person name="Schnable P.S."/>
            <person name="Ware D."/>
            <person name="Fulton R.S."/>
            <person name="Stein J.C."/>
            <person name="Wei F."/>
            <person name="Pasternak S."/>
            <person name="Liang C."/>
            <person name="Zhang J."/>
            <person name="Fulton L."/>
            <person name="Graves T.A."/>
            <person name="Minx P."/>
            <person name="Reily A.D."/>
            <person name="Courtney L."/>
            <person name="Kruchowski S.S."/>
            <person name="Tomlinson C."/>
            <person name="Strong C."/>
            <person name="Delehaunty K."/>
            <person name="Fronick C."/>
            <person name="Courtney B."/>
            <person name="Rock S.M."/>
            <person name="Belter E."/>
            <person name="Du F."/>
            <person name="Kim K."/>
            <person name="Abbott R.M."/>
            <person name="Cotton M."/>
            <person name="Levy A."/>
            <person name="Marchetto P."/>
            <person name="Ochoa K."/>
            <person name="Jackson S.M."/>
            <person name="Gillam B."/>
            <person name="Chen W."/>
            <person name="Yan L."/>
            <person name="Higginbotham J."/>
            <person name="Cardenas M."/>
            <person name="Waligorski J."/>
            <person name="Applebaum E."/>
            <person name="Phelps L."/>
            <person name="Falcone J."/>
            <person name="Kanchi K."/>
            <person name="Thane T."/>
            <person name="Scimone A."/>
            <person name="Thane N."/>
            <person name="Henke J."/>
            <person name="Wang T."/>
            <person name="Ruppert J."/>
            <person name="Shah N."/>
            <person name="Rotter K."/>
            <person name="Hodges J."/>
            <person name="Ingenthron E."/>
            <person name="Cordes M."/>
            <person name="Kohlberg S."/>
            <person name="Sgro J."/>
            <person name="Delgado B."/>
            <person name="Mead K."/>
            <person name="Chinwalla A."/>
            <person name="Leonard S."/>
            <person name="Crouse K."/>
            <person name="Collura K."/>
            <person name="Kudrna D."/>
            <person name="Currie J."/>
            <person name="He R."/>
            <person name="Angelova A."/>
            <person name="Rajasekar S."/>
            <person name="Mueller T."/>
            <person name="Lomeli R."/>
            <person name="Scara G."/>
            <person name="Ko A."/>
            <person name="Delaney K."/>
            <person name="Wissotski M."/>
            <person name="Lopez G."/>
            <person name="Campos D."/>
            <person name="Braidotti M."/>
            <person name="Ashley E."/>
            <person name="Golser W."/>
            <person name="Kim H."/>
            <person name="Lee S."/>
            <person name="Lin J."/>
            <person name="Dujmic Z."/>
            <person name="Kim W."/>
            <person name="Talag J."/>
            <person name="Zuccolo A."/>
            <person name="Fan C."/>
            <person name="Sebastian A."/>
            <person name="Kramer M."/>
            <person name="Spiegel L."/>
            <person name="Nascimento L."/>
            <person name="Zutavern T."/>
            <person name="Miller B."/>
            <person name="Ambroise C."/>
            <person name="Muller S."/>
            <person name="Spooner W."/>
            <person name="Narechania A."/>
            <person name="Ren L."/>
            <person name="Wei S."/>
            <person name="Kumari S."/>
            <person name="Faga B."/>
            <person name="Levy M.J."/>
            <person name="McMahan L."/>
            <person name="Van Buren P."/>
            <person name="Vaughn M.W."/>
            <person name="Ying K."/>
            <person name="Yeh C.-T."/>
            <person name="Emrich S.J."/>
            <person name="Jia Y."/>
            <person name="Kalyanaraman A."/>
            <person name="Hsia A.-P."/>
            <person name="Barbazuk W.B."/>
            <person name="Baucom R.S."/>
            <person name="Brutnell T.P."/>
            <person name="Carpita N.C."/>
            <person name="Chaparro C."/>
            <person name="Chia J.-M."/>
            <person name="Deragon J.-M."/>
            <person name="Estill J.C."/>
            <person name="Fu Y."/>
            <person name="Jeddeloh J.A."/>
            <person name="Han Y."/>
            <person name="Lee H."/>
            <person name="Li P."/>
            <person name="Lisch D.R."/>
            <person name="Liu S."/>
            <person name="Liu Z."/>
            <person name="Nagel D.H."/>
            <person name="McCann M.C."/>
            <person name="SanMiguel P."/>
            <person name="Myers A.M."/>
            <person name="Nettleton D."/>
            <person name="Nguyen J."/>
            <person name="Penning B.W."/>
            <person name="Ponnala L."/>
            <person name="Schneider K.L."/>
            <person name="Schwartz D.C."/>
            <person name="Sharma A."/>
            <person name="Soderlund C."/>
            <person name="Springer N.M."/>
            <person name="Sun Q."/>
            <person name="Wang H."/>
            <person name="Waterman M."/>
            <person name="Westerman R."/>
            <person name="Wolfgruber T.K."/>
            <person name="Yang L."/>
            <person name="Yu Y."/>
            <person name="Zhang L."/>
            <person name="Zhou S."/>
            <person name="Zhu Q."/>
            <person name="Bennetzen J.L."/>
            <person name="Dawe R.K."/>
            <person name="Jiang J."/>
            <person name="Jiang N."/>
            <person name="Presting G.G."/>
            <person name="Wessler S.R."/>
            <person name="Aluru S."/>
            <person name="Martienssen R.A."/>
            <person name="Clifton S.W."/>
            <person name="McCombie W.R."/>
            <person name="Wing R.A."/>
            <person name="Wilson R.K."/>
        </authorList>
    </citation>
    <scope>NUCLEOTIDE SEQUENCE [LARGE SCALE GENOMIC DNA]</scope>
    <source>
        <strain evidence="2">cv. B73</strain>
    </source>
</reference>
<reference evidence="1" key="3">
    <citation type="submission" date="2021-05" db="UniProtKB">
        <authorList>
            <consortium name="EnsemblPlants"/>
        </authorList>
    </citation>
    <scope>IDENTIFICATION</scope>
    <source>
        <strain evidence="1">cv. B73</strain>
    </source>
</reference>
<name>A0A804R130_MAIZE</name>
<protein>
    <submittedName>
        <fullName evidence="1">Uncharacterized protein</fullName>
    </submittedName>
</protein>
<organism evidence="1 2">
    <name type="scientific">Zea mays</name>
    <name type="common">Maize</name>
    <dbReference type="NCBI Taxonomy" id="4577"/>
    <lineage>
        <taxon>Eukaryota</taxon>
        <taxon>Viridiplantae</taxon>
        <taxon>Streptophyta</taxon>
        <taxon>Embryophyta</taxon>
        <taxon>Tracheophyta</taxon>
        <taxon>Spermatophyta</taxon>
        <taxon>Magnoliopsida</taxon>
        <taxon>Liliopsida</taxon>
        <taxon>Poales</taxon>
        <taxon>Poaceae</taxon>
        <taxon>PACMAD clade</taxon>
        <taxon>Panicoideae</taxon>
        <taxon>Andropogonodae</taxon>
        <taxon>Andropogoneae</taxon>
        <taxon>Tripsacinae</taxon>
        <taxon>Zea</taxon>
    </lineage>
</organism>
<evidence type="ECO:0000313" key="1">
    <source>
        <dbReference type="EnsemblPlants" id="Zm00001eb378060_P002"/>
    </source>
</evidence>
<proteinExistence type="predicted"/>
<reference evidence="1" key="2">
    <citation type="submission" date="2019-07" db="EMBL/GenBank/DDBJ databases">
        <authorList>
            <person name="Seetharam A."/>
            <person name="Woodhouse M."/>
            <person name="Cannon E."/>
        </authorList>
    </citation>
    <scope>NUCLEOTIDE SEQUENCE [LARGE SCALE GENOMIC DNA]</scope>
    <source>
        <strain evidence="1">cv. B73</strain>
    </source>
</reference>
<keyword evidence="2" id="KW-1185">Reference proteome</keyword>
<accession>A0A804R130</accession>
<sequence>MVVAASALRLVLGPLGLPPATLTHQLLKKLQIMLFTKDDIDFVAGFICLNALQLSYACLHWCNAFSVG</sequence>
<dbReference type="AlphaFoldDB" id="A0A804R130"/>
<dbReference type="EnsemblPlants" id="Zm00001eb378060_T002">
    <property type="protein sequence ID" value="Zm00001eb378060_P002"/>
    <property type="gene ID" value="Zm00001eb378060"/>
</dbReference>